<accession>A0A8J4SBR5</accession>
<dbReference type="EMBL" id="AOFI03000014">
    <property type="protein sequence ID" value="KAF4324722.1"/>
    <property type="molecule type" value="Genomic_DNA"/>
</dbReference>
<dbReference type="InterPro" id="IPR013013">
    <property type="entry name" value="PTS_EIIC_1"/>
</dbReference>
<dbReference type="InterPro" id="IPR003352">
    <property type="entry name" value="PTS_EIIC"/>
</dbReference>
<protein>
    <recommendedName>
        <fullName evidence="18">PTS EIIB type-1 domain-containing protein</fullName>
    </recommendedName>
</protein>
<dbReference type="InterPro" id="IPR050429">
    <property type="entry name" value="PTS_Glucose_EIICBA"/>
</dbReference>
<dbReference type="PANTHER" id="PTHR30009:SF20">
    <property type="entry name" value="PTS SYSTEM GLUCOSE-SPECIFIC EIICB COMPONENT-RELATED"/>
    <property type="match status" value="1"/>
</dbReference>
<feature type="transmembrane region" description="Helical" evidence="11">
    <location>
        <begin position="588"/>
        <end position="612"/>
    </location>
</feature>
<feature type="transmembrane region" description="Helical" evidence="11">
    <location>
        <begin position="532"/>
        <end position="553"/>
    </location>
</feature>
<evidence type="ECO:0000256" key="2">
    <source>
        <dbReference type="ARBA" id="ARBA00022448"/>
    </source>
</evidence>
<dbReference type="SUPFAM" id="SSF50151">
    <property type="entry name" value="SacY-like RNA-binding domain"/>
    <property type="match status" value="1"/>
</dbReference>
<dbReference type="PROSITE" id="PS51093">
    <property type="entry name" value="PTS_EIIA_TYPE_1"/>
    <property type="match status" value="1"/>
</dbReference>
<reference evidence="16" key="2">
    <citation type="submission" date="2020-02" db="EMBL/GenBank/DDBJ databases">
        <authorList>
            <person name="Studholme D.J."/>
        </authorList>
    </citation>
    <scope>NUCLEOTIDE SEQUENCE</scope>
    <source>
        <strain evidence="16">00238/432</strain>
    </source>
</reference>
<evidence type="ECO:0000313" key="17">
    <source>
        <dbReference type="Proteomes" id="UP000702964"/>
    </source>
</evidence>
<feature type="transmembrane region" description="Helical" evidence="11">
    <location>
        <begin position="565"/>
        <end position="582"/>
    </location>
</feature>
<dbReference type="PANTHER" id="PTHR30009">
    <property type="entry name" value="CYTOCHROME C-TYPE SYNTHESIS PROTEIN AND PTS TRANSMEMBRANE COMPONENT"/>
    <property type="match status" value="1"/>
</dbReference>
<feature type="transmembrane region" description="Helical" evidence="11">
    <location>
        <begin position="343"/>
        <end position="364"/>
    </location>
</feature>
<dbReference type="InterPro" id="IPR011608">
    <property type="entry name" value="PRD"/>
</dbReference>
<dbReference type="FunFam" id="3.30.1360.60:FF:000001">
    <property type="entry name" value="PTS system glucose-specific IIBC component PtsG"/>
    <property type="match status" value="1"/>
</dbReference>
<dbReference type="PROSITE" id="PS51372">
    <property type="entry name" value="PRD_2"/>
    <property type="match status" value="1"/>
</dbReference>
<dbReference type="InterPro" id="IPR001996">
    <property type="entry name" value="PTS_IIB_1"/>
</dbReference>
<proteinExistence type="predicted"/>
<reference evidence="16" key="1">
    <citation type="journal article" date="2015" name="Genom Data">
        <title>Draft genome sequences of Phytophthora kernoviae and Phytophthora ramorum lineage EU2 from Scotland.</title>
        <authorList>
            <person name="Sambles C."/>
            <person name="Schlenzig A."/>
            <person name="O'Neill P."/>
            <person name="Grant M."/>
            <person name="Studholme D.J."/>
        </authorList>
    </citation>
    <scope>NUCLEOTIDE SEQUENCE</scope>
    <source>
        <strain evidence="16">00238/432</strain>
    </source>
</reference>
<dbReference type="Proteomes" id="UP000702964">
    <property type="component" value="Unassembled WGS sequence"/>
</dbReference>
<keyword evidence="9 11" id="KW-1133">Transmembrane helix</keyword>
<dbReference type="CDD" id="cd00212">
    <property type="entry name" value="PTS_IIB_glc"/>
    <property type="match status" value="1"/>
</dbReference>
<feature type="domain" description="PTS EIIA type-1" evidence="12">
    <location>
        <begin position="135"/>
        <end position="284"/>
    </location>
</feature>
<dbReference type="Pfam" id="PF00874">
    <property type="entry name" value="PRD"/>
    <property type="match status" value="1"/>
</dbReference>
<keyword evidence="3" id="KW-1003">Cell membrane</keyword>
<evidence type="ECO:0000256" key="11">
    <source>
        <dbReference type="SAM" id="Phobius"/>
    </source>
</evidence>
<comment type="subcellular location">
    <subcellularLocation>
        <location evidence="1">Cell membrane</location>
        <topology evidence="1">Multi-pass membrane protein</topology>
    </subcellularLocation>
</comment>
<evidence type="ECO:0000259" key="14">
    <source>
        <dbReference type="PROSITE" id="PS51103"/>
    </source>
</evidence>
<evidence type="ECO:0000256" key="6">
    <source>
        <dbReference type="ARBA" id="ARBA00022683"/>
    </source>
</evidence>
<keyword evidence="10 11" id="KW-0472">Membrane</keyword>
<keyword evidence="2" id="KW-0813">Transport</keyword>
<evidence type="ECO:0000256" key="8">
    <source>
        <dbReference type="ARBA" id="ARBA00022777"/>
    </source>
</evidence>
<dbReference type="SUPFAM" id="SSF51261">
    <property type="entry name" value="Duplicated hybrid motif"/>
    <property type="match status" value="1"/>
</dbReference>
<feature type="domain" description="PTS EIIC type-1" evidence="14">
    <location>
        <begin position="284"/>
        <end position="674"/>
    </location>
</feature>
<feature type="domain" description="PTS EIIB type-1" evidence="13">
    <location>
        <begin position="694"/>
        <end position="770"/>
    </location>
</feature>
<feature type="domain" description="PRD" evidence="15">
    <location>
        <begin position="70"/>
        <end position="175"/>
    </location>
</feature>
<evidence type="ECO:0000256" key="7">
    <source>
        <dbReference type="ARBA" id="ARBA00022692"/>
    </source>
</evidence>
<dbReference type="InterPro" id="IPR036650">
    <property type="entry name" value="CAT_RNA-bd_dom_sf"/>
</dbReference>
<dbReference type="Gene3D" id="1.20.890.100">
    <property type="match status" value="1"/>
</dbReference>
<evidence type="ECO:0000256" key="5">
    <source>
        <dbReference type="ARBA" id="ARBA00022679"/>
    </source>
</evidence>
<dbReference type="InterPro" id="IPR001127">
    <property type="entry name" value="PTS_EIIA_1_perm"/>
</dbReference>
<evidence type="ECO:0000256" key="9">
    <source>
        <dbReference type="ARBA" id="ARBA00022989"/>
    </source>
</evidence>
<dbReference type="GO" id="GO:0016301">
    <property type="term" value="F:kinase activity"/>
    <property type="evidence" value="ECO:0007669"/>
    <property type="project" value="UniProtKB-KW"/>
</dbReference>
<evidence type="ECO:0000259" key="13">
    <source>
        <dbReference type="PROSITE" id="PS51098"/>
    </source>
</evidence>
<dbReference type="InterPro" id="IPR018113">
    <property type="entry name" value="PTrfase_EIIB_Cys"/>
</dbReference>
<dbReference type="GO" id="GO:0006355">
    <property type="term" value="P:regulation of DNA-templated transcription"/>
    <property type="evidence" value="ECO:0007669"/>
    <property type="project" value="InterPro"/>
</dbReference>
<dbReference type="Pfam" id="PF00358">
    <property type="entry name" value="PTS_EIIA_1"/>
    <property type="match status" value="1"/>
</dbReference>
<keyword evidence="7 11" id="KW-0812">Transmembrane</keyword>
<gene>
    <name evidence="16" type="ORF">G195_001904</name>
</gene>
<comment type="caution">
    <text evidence="16">The sequence shown here is derived from an EMBL/GenBank/DDBJ whole genome shotgun (WGS) entry which is preliminary data.</text>
</comment>
<dbReference type="Pfam" id="PF02378">
    <property type="entry name" value="PTS_EIIC"/>
    <property type="match status" value="1"/>
</dbReference>
<keyword evidence="4" id="KW-0762">Sugar transport</keyword>
<organism evidence="16 17">
    <name type="scientific">Phytophthora kernoviae 00238/432</name>
    <dbReference type="NCBI Taxonomy" id="1284355"/>
    <lineage>
        <taxon>Eukaryota</taxon>
        <taxon>Sar</taxon>
        <taxon>Stramenopiles</taxon>
        <taxon>Oomycota</taxon>
        <taxon>Peronosporomycetes</taxon>
        <taxon>Peronosporales</taxon>
        <taxon>Peronosporaceae</taxon>
        <taxon>Phytophthora</taxon>
    </lineage>
</organism>
<dbReference type="Gene3D" id="3.30.1360.60">
    <property type="entry name" value="Glucose permease domain IIB"/>
    <property type="match status" value="1"/>
</dbReference>
<dbReference type="PROSITE" id="PS51098">
    <property type="entry name" value="PTS_EIIB_TYPE_1"/>
    <property type="match status" value="1"/>
</dbReference>
<keyword evidence="5" id="KW-0808">Transferase</keyword>
<dbReference type="PROSITE" id="PS51103">
    <property type="entry name" value="PTS_EIIC_TYPE_1"/>
    <property type="match status" value="1"/>
</dbReference>
<dbReference type="GO" id="GO:0003723">
    <property type="term" value="F:RNA binding"/>
    <property type="evidence" value="ECO:0007669"/>
    <property type="project" value="InterPro"/>
</dbReference>
<dbReference type="PROSITE" id="PS01035">
    <property type="entry name" value="PTS_EIIB_TYPE_1_CYS"/>
    <property type="match status" value="1"/>
</dbReference>
<dbReference type="SUPFAM" id="SSF63520">
    <property type="entry name" value="PTS-regulatory domain, PRD"/>
    <property type="match status" value="2"/>
</dbReference>
<dbReference type="Gene3D" id="2.70.70.10">
    <property type="entry name" value="Glucose Permease (Domain IIA)"/>
    <property type="match status" value="1"/>
</dbReference>
<feature type="transmembrane region" description="Helical" evidence="11">
    <location>
        <begin position="438"/>
        <end position="458"/>
    </location>
</feature>
<dbReference type="Gene3D" id="1.10.1790.10">
    <property type="entry name" value="PRD domain"/>
    <property type="match status" value="1"/>
</dbReference>
<feature type="transmembrane region" description="Helical" evidence="11">
    <location>
        <begin position="642"/>
        <end position="662"/>
    </location>
</feature>
<dbReference type="Gene3D" id="2.30.24.10">
    <property type="entry name" value="CAT RNA-binding domain"/>
    <property type="match status" value="1"/>
</dbReference>
<dbReference type="GO" id="GO:0008982">
    <property type="term" value="F:protein-N(PI)-phosphohistidine-sugar phosphotransferase activity"/>
    <property type="evidence" value="ECO:0007669"/>
    <property type="project" value="InterPro"/>
</dbReference>
<evidence type="ECO:0000256" key="3">
    <source>
        <dbReference type="ARBA" id="ARBA00022475"/>
    </source>
</evidence>
<keyword evidence="8" id="KW-0418">Kinase</keyword>
<dbReference type="InterPro" id="IPR036878">
    <property type="entry name" value="Glu_permease_IIB"/>
</dbReference>
<sequence length="770" mass="83436">MMLQVERVVGSNIVLARSHQNTKEYVLIGKGLGFAFKGESTVQADDPRIEKRFRLEDREEWGQAQELMKDLDPNVIDISDRIIRLITDQFPGKLNDKIYLALPSHIQFTLYRIRNGMEILNPFLMETKLSFPKEFEIASEAAAMIGEAFGVEVPEDEAGFLTYHVYSSVNHVPVGQLVKVSNVISKLQSIIEEEGGVRFEQGSLSQARLMIHLRFSMERLYQQPMTAPTFAQYVQNEYPLKGQGFTPQVQTGDQVAVGQTLIEFDLNAIASAGYPVITPVIVANAAEQPWESHPESLMLPVATLPAAGILQGLGLLNYEKDIPLGPVIGGFLNQYVAPFLNEGAGAIFGNLALIFAIGVAIGLAGDAVAALSALIAYMVLIRILGAVPGVFGYIPDDVKLDTGVLGGIFAGLLAAYMYKKYHNIKLPDWLGFFSGKRFVPMVTAGSMLVLAILIGMVWSPIQDAIGAFGTWIVGFGGVGSMVFMIANRLLIPLGLHHVLNSIAWFQIGDYTNAAGEVVHGDLTRFFNGDPTAGMFMSGFFPIMMFALPAAALALIHTARPEKRKMVASIFIGAAVASFLTGITEPLEFSFMFAAPLLYVVHAILTGAAALIMYLLNVKLGFAFSAGLIDYLVNMKLSTNPLLMIPVGLAFAVVYYFLFRFMIVKFNLKTPGREDDADDADVPTDASAVAAASADTKAGKVLAGIGGTNNIESIDACITRLRLVVRDDKAINDQALKQLGASGIMRLGGGAVQVIFGTQSEILKDEIKKLM</sequence>
<dbReference type="SMART" id="SM01061">
    <property type="entry name" value="CAT_RBD"/>
    <property type="match status" value="1"/>
</dbReference>
<dbReference type="GO" id="GO:0005886">
    <property type="term" value="C:plasma membrane"/>
    <property type="evidence" value="ECO:0007669"/>
    <property type="project" value="UniProtKB-SubCell"/>
</dbReference>
<dbReference type="Pfam" id="PF00367">
    <property type="entry name" value="PTS_EIIB"/>
    <property type="match status" value="1"/>
</dbReference>
<feature type="transmembrane region" description="Helical" evidence="11">
    <location>
        <begin position="371"/>
        <end position="394"/>
    </location>
</feature>
<evidence type="ECO:0000259" key="12">
    <source>
        <dbReference type="PROSITE" id="PS51093"/>
    </source>
</evidence>
<evidence type="ECO:0000259" key="15">
    <source>
        <dbReference type="PROSITE" id="PS51372"/>
    </source>
</evidence>
<name>A0A8J4SBR5_9STRA</name>
<dbReference type="AlphaFoldDB" id="A0A8J4SBR5"/>
<dbReference type="InterPro" id="IPR004341">
    <property type="entry name" value="CAT_RNA-bd_dom"/>
</dbReference>
<feature type="transmembrane region" description="Helical" evidence="11">
    <location>
        <begin position="464"/>
        <end position="483"/>
    </location>
</feature>
<dbReference type="GO" id="GO:0009401">
    <property type="term" value="P:phosphoenolpyruvate-dependent sugar phosphotransferase system"/>
    <property type="evidence" value="ECO:0007669"/>
    <property type="project" value="UniProtKB-KW"/>
</dbReference>
<keyword evidence="6" id="KW-0598">Phosphotransferase system</keyword>
<dbReference type="InterPro" id="IPR036634">
    <property type="entry name" value="PRD_sf"/>
</dbReference>
<evidence type="ECO:0000256" key="4">
    <source>
        <dbReference type="ARBA" id="ARBA00022597"/>
    </source>
</evidence>
<dbReference type="Pfam" id="PF03123">
    <property type="entry name" value="CAT_RBD"/>
    <property type="match status" value="1"/>
</dbReference>
<dbReference type="InterPro" id="IPR011055">
    <property type="entry name" value="Dup_hybrid_motif"/>
</dbReference>
<evidence type="ECO:0000313" key="16">
    <source>
        <dbReference type="EMBL" id="KAF4324722.1"/>
    </source>
</evidence>
<dbReference type="GO" id="GO:0090563">
    <property type="term" value="F:protein-phosphocysteine-sugar phosphotransferase activity"/>
    <property type="evidence" value="ECO:0007669"/>
    <property type="project" value="TreeGrafter"/>
</dbReference>
<evidence type="ECO:0000256" key="10">
    <source>
        <dbReference type="ARBA" id="ARBA00023136"/>
    </source>
</evidence>
<evidence type="ECO:0008006" key="18">
    <source>
        <dbReference type="Google" id="ProtNLM"/>
    </source>
</evidence>
<dbReference type="SUPFAM" id="SSF55604">
    <property type="entry name" value="Glucose permease domain IIB"/>
    <property type="match status" value="1"/>
</dbReference>
<evidence type="ECO:0000256" key="1">
    <source>
        <dbReference type="ARBA" id="ARBA00004651"/>
    </source>
</evidence>
<dbReference type="NCBIfam" id="TIGR00826">
    <property type="entry name" value="EIIB_glc"/>
    <property type="match status" value="1"/>
</dbReference>